<evidence type="ECO:0000313" key="2">
    <source>
        <dbReference type="EMBL" id="KAA4537394.1"/>
    </source>
</evidence>
<reference evidence="2" key="1">
    <citation type="journal article" date="2019" name="Nat. Med.">
        <title>A library of human gut bacterial isolates paired with longitudinal multiomics data enables mechanistic microbiome research.</title>
        <authorList>
            <person name="Poyet M."/>
            <person name="Groussin M."/>
            <person name="Gibbons S.M."/>
            <person name="Avila-Pacheco J."/>
            <person name="Jiang X."/>
            <person name="Kearney S.M."/>
            <person name="Perrotta A.R."/>
            <person name="Berdy B."/>
            <person name="Zhao S."/>
            <person name="Lieberman T.D."/>
            <person name="Swanson P.K."/>
            <person name="Smith M."/>
            <person name="Roesemann S."/>
            <person name="Alexander J.E."/>
            <person name="Rich S.A."/>
            <person name="Livny J."/>
            <person name="Vlamakis H."/>
            <person name="Clish C."/>
            <person name="Bullock K."/>
            <person name="Deik A."/>
            <person name="Scott J."/>
            <person name="Pierce K.A."/>
            <person name="Xavier R.J."/>
            <person name="Alm E.J."/>
        </authorList>
    </citation>
    <scope>NUCLEOTIDE SEQUENCE</scope>
    <source>
        <strain evidence="2">BIOML-A39</strain>
    </source>
</reference>
<dbReference type="EMBL" id="VWGN01000060">
    <property type="protein sequence ID" value="KAA4537394.1"/>
    <property type="molecule type" value="Genomic_DNA"/>
</dbReference>
<gene>
    <name evidence="2" type="ORF">F3C28_26335</name>
</gene>
<dbReference type="AlphaFoldDB" id="A0A641ZU82"/>
<proteinExistence type="predicted"/>
<protein>
    <submittedName>
        <fullName evidence="2">Peptidase M48</fullName>
    </submittedName>
</protein>
<evidence type="ECO:0000256" key="1">
    <source>
        <dbReference type="SAM" id="Phobius"/>
    </source>
</evidence>
<comment type="caution">
    <text evidence="2">The sequence shown here is derived from an EMBL/GenBank/DDBJ whole genome shotgun (WGS) entry which is preliminary data.</text>
</comment>
<keyword evidence="1" id="KW-0472">Membrane</keyword>
<organism evidence="2">
    <name type="scientific">Bacteroides ovatus</name>
    <dbReference type="NCBI Taxonomy" id="28116"/>
    <lineage>
        <taxon>Bacteria</taxon>
        <taxon>Pseudomonadati</taxon>
        <taxon>Bacteroidota</taxon>
        <taxon>Bacteroidia</taxon>
        <taxon>Bacteroidales</taxon>
        <taxon>Bacteroidaceae</taxon>
        <taxon>Bacteroides</taxon>
    </lineage>
</organism>
<feature type="transmembrane region" description="Helical" evidence="1">
    <location>
        <begin position="63"/>
        <end position="84"/>
    </location>
</feature>
<accession>A0A641ZU82</accession>
<keyword evidence="1" id="KW-0812">Transmembrane</keyword>
<feature type="transmembrane region" description="Helical" evidence="1">
    <location>
        <begin position="16"/>
        <end position="43"/>
    </location>
</feature>
<sequence>MKTTLRIFRIISKLLLLAYVTIVNFVFITVFYALLLSILRHIWPAYIPGLFDEGVIPYLVNTLPYYLLLLFILYSISPLNVWVLRRKEGYRPMNSSDRMRVER</sequence>
<keyword evidence="1" id="KW-1133">Transmembrane helix</keyword>
<feature type="non-terminal residue" evidence="2">
    <location>
        <position position="103"/>
    </location>
</feature>
<name>A0A641ZU82_BACOV</name>